<dbReference type="PANTHER" id="PTHR23507:SF11">
    <property type="entry name" value="SOLUTE CARRIER FAMILY RELATED"/>
    <property type="match status" value="1"/>
</dbReference>
<sequence length="463" mass="51962">MSDWLRKFLNWVRSLEITVEPLMLVLAACNTARSIVTPELSEDKMMRVYPPPPDLSGKELKKFYNKKMVIWDNNYTYVNLPIACIVGVMYGGYSDYHGRKIPLLVGIASVLVENGMKMLIWSPSIDISLYWFYPTAVVTGFMGDFLLTMSCINAYIADKFDNQKRLSTRMIVVSIMFSLGSFAASQCTKYILRGISSIALLAIVEGLLLASLLGAAGLLENRRPRKKVVGGDLEEIPPENAGLWEITKLSFYSIYESLKVFLLNREGHRRLFLFLTFGANFLDQLAFGEEKTLIGTYTRLPPFNWSKEQYANYRSIRPIVQIVGMFFGLYVLKKWLKLRDTFVICLAIATLGISLVMIGLAYASWLIYASLAPGSLHGLLNPLSYSFLSCLVDRTEIGKTFAISSIAQKLAGFAQTAIFQNIYIATVDWYQGFVWLLLGAVCAVAVVIYGFVHVVAKREKIGA</sequence>
<feature type="transmembrane region" description="Helical" evidence="5">
    <location>
        <begin position="344"/>
        <end position="368"/>
    </location>
</feature>
<dbReference type="PANTHER" id="PTHR23507">
    <property type="entry name" value="ZGC:174356"/>
    <property type="match status" value="1"/>
</dbReference>
<keyword evidence="4 5" id="KW-0472">Membrane</keyword>
<evidence type="ECO:0000256" key="1">
    <source>
        <dbReference type="ARBA" id="ARBA00004141"/>
    </source>
</evidence>
<organism evidence="6 7">
    <name type="scientific">Necator americanus</name>
    <name type="common">Human hookworm</name>
    <dbReference type="NCBI Taxonomy" id="51031"/>
    <lineage>
        <taxon>Eukaryota</taxon>
        <taxon>Metazoa</taxon>
        <taxon>Ecdysozoa</taxon>
        <taxon>Nematoda</taxon>
        <taxon>Chromadorea</taxon>
        <taxon>Rhabditida</taxon>
        <taxon>Rhabditina</taxon>
        <taxon>Rhabditomorpha</taxon>
        <taxon>Strongyloidea</taxon>
        <taxon>Ancylostomatidae</taxon>
        <taxon>Bunostominae</taxon>
        <taxon>Necator</taxon>
    </lineage>
</organism>
<dbReference type="InterPro" id="IPR036259">
    <property type="entry name" value="MFS_trans_sf"/>
</dbReference>
<evidence type="ECO:0000256" key="5">
    <source>
        <dbReference type="SAM" id="Phobius"/>
    </source>
</evidence>
<feature type="transmembrane region" description="Helical" evidence="5">
    <location>
        <begin position="433"/>
        <end position="456"/>
    </location>
</feature>
<comment type="subcellular location">
    <subcellularLocation>
        <location evidence="1">Membrane</location>
        <topology evidence="1">Multi-pass membrane protein</topology>
    </subcellularLocation>
</comment>
<feature type="transmembrane region" description="Helical" evidence="5">
    <location>
        <begin position="168"/>
        <end position="192"/>
    </location>
</feature>
<evidence type="ECO:0000256" key="3">
    <source>
        <dbReference type="ARBA" id="ARBA00022989"/>
    </source>
</evidence>
<keyword evidence="2 5" id="KW-0812">Transmembrane</keyword>
<dbReference type="SUPFAM" id="SSF103473">
    <property type="entry name" value="MFS general substrate transporter"/>
    <property type="match status" value="1"/>
</dbReference>
<keyword evidence="3 5" id="KW-1133">Transmembrane helix</keyword>
<evidence type="ECO:0000256" key="2">
    <source>
        <dbReference type="ARBA" id="ARBA00022692"/>
    </source>
</evidence>
<proteinExistence type="predicted"/>
<gene>
    <name evidence="6" type="primary">Necator_chrX.g25798</name>
    <name evidence="6" type="ORF">RB195_025632</name>
</gene>
<evidence type="ECO:0000313" key="6">
    <source>
        <dbReference type="EMBL" id="KAK6765831.1"/>
    </source>
</evidence>
<feature type="transmembrane region" description="Helical" evidence="5">
    <location>
        <begin position="132"/>
        <end position="156"/>
    </location>
</feature>
<keyword evidence="7" id="KW-1185">Reference proteome</keyword>
<comment type="caution">
    <text evidence="6">The sequence shown here is derived from an EMBL/GenBank/DDBJ whole genome shotgun (WGS) entry which is preliminary data.</text>
</comment>
<protein>
    <recommendedName>
        <fullName evidence="8">Transporter, major facilitator family protein</fullName>
    </recommendedName>
</protein>
<evidence type="ECO:0000313" key="7">
    <source>
        <dbReference type="Proteomes" id="UP001303046"/>
    </source>
</evidence>
<feature type="transmembrane region" description="Helical" evidence="5">
    <location>
        <begin position="75"/>
        <end position="94"/>
    </location>
</feature>
<feature type="transmembrane region" description="Helical" evidence="5">
    <location>
        <begin position="198"/>
        <end position="219"/>
    </location>
</feature>
<name>A0ABR1ET60_NECAM</name>
<accession>A0ABR1ET60</accession>
<dbReference type="Proteomes" id="UP001303046">
    <property type="component" value="Unassembled WGS sequence"/>
</dbReference>
<dbReference type="Gene3D" id="1.20.1250.20">
    <property type="entry name" value="MFS general substrate transporter like domains"/>
    <property type="match status" value="2"/>
</dbReference>
<evidence type="ECO:0008006" key="8">
    <source>
        <dbReference type="Google" id="ProtNLM"/>
    </source>
</evidence>
<evidence type="ECO:0000256" key="4">
    <source>
        <dbReference type="ARBA" id="ARBA00023136"/>
    </source>
</evidence>
<dbReference type="EMBL" id="JAVFWL010000006">
    <property type="protein sequence ID" value="KAK6765831.1"/>
    <property type="molecule type" value="Genomic_DNA"/>
</dbReference>
<reference evidence="6 7" key="1">
    <citation type="submission" date="2023-08" db="EMBL/GenBank/DDBJ databases">
        <title>A Necator americanus chromosomal reference genome.</title>
        <authorList>
            <person name="Ilik V."/>
            <person name="Petrzelkova K.J."/>
            <person name="Pardy F."/>
            <person name="Fuh T."/>
            <person name="Niatou-Singa F.S."/>
            <person name="Gouil Q."/>
            <person name="Baker L."/>
            <person name="Ritchie M.E."/>
            <person name="Jex A.R."/>
            <person name="Gazzola D."/>
            <person name="Li H."/>
            <person name="Toshio Fujiwara R."/>
            <person name="Zhan B."/>
            <person name="Aroian R.V."/>
            <person name="Pafco B."/>
            <person name="Schwarz E.M."/>
        </authorList>
    </citation>
    <scope>NUCLEOTIDE SEQUENCE [LARGE SCALE GENOMIC DNA]</scope>
    <source>
        <strain evidence="6 7">Aroian</strain>
        <tissue evidence="6">Whole animal</tissue>
    </source>
</reference>